<dbReference type="Gene3D" id="3.30.110.40">
    <property type="entry name" value="TusA-like domain"/>
    <property type="match status" value="1"/>
</dbReference>
<evidence type="ECO:0000313" key="3">
    <source>
        <dbReference type="EMBL" id="MDF1612126.1"/>
    </source>
</evidence>
<evidence type="ECO:0000256" key="1">
    <source>
        <dbReference type="ARBA" id="ARBA00008984"/>
    </source>
</evidence>
<name>A0AAE3NXY0_9BACT</name>
<reference evidence="3" key="1">
    <citation type="submission" date="2023-03" db="EMBL/GenBank/DDBJ databases">
        <title>Stygiobacter electus gen. nov., sp. nov., facultatively anaerobic thermotolerant bacterium of the class Ignavibacteria from a well of Yessentuki mineral water deposit.</title>
        <authorList>
            <person name="Podosokorskaya O.A."/>
            <person name="Elcheninov A.G."/>
            <person name="Petrova N.F."/>
            <person name="Zavarzina D.G."/>
            <person name="Kublanov I.V."/>
            <person name="Merkel A.Y."/>
        </authorList>
    </citation>
    <scope>NUCLEOTIDE SEQUENCE</scope>
    <source>
        <strain evidence="3">09-Me</strain>
    </source>
</reference>
<dbReference type="PANTHER" id="PTHR33279">
    <property type="entry name" value="SULFUR CARRIER PROTEIN YEDF-RELATED"/>
    <property type="match status" value="1"/>
</dbReference>
<gene>
    <name evidence="3" type="ORF">P0M35_08185</name>
</gene>
<keyword evidence="4" id="KW-1185">Reference proteome</keyword>
<comment type="similarity">
    <text evidence="1">Belongs to the sulfur carrier protein TusA family.</text>
</comment>
<dbReference type="Pfam" id="PF01206">
    <property type="entry name" value="TusA"/>
    <property type="match status" value="1"/>
</dbReference>
<dbReference type="InterPro" id="IPR036868">
    <property type="entry name" value="TusA-like_sf"/>
</dbReference>
<dbReference type="InterPro" id="IPR001455">
    <property type="entry name" value="TusA-like"/>
</dbReference>
<dbReference type="AlphaFoldDB" id="A0AAE3NXY0"/>
<comment type="caution">
    <text evidence="3">The sequence shown here is derived from an EMBL/GenBank/DDBJ whole genome shotgun (WGS) entry which is preliminary data.</text>
</comment>
<dbReference type="RefSeq" id="WP_321535894.1">
    <property type="nucleotide sequence ID" value="NZ_JARGDL010000010.1"/>
</dbReference>
<dbReference type="SUPFAM" id="SSF64307">
    <property type="entry name" value="SirA-like"/>
    <property type="match status" value="1"/>
</dbReference>
<proteinExistence type="inferred from homology"/>
<organism evidence="3 4">
    <name type="scientific">Stygiobacter electus</name>
    <dbReference type="NCBI Taxonomy" id="3032292"/>
    <lineage>
        <taxon>Bacteria</taxon>
        <taxon>Pseudomonadati</taxon>
        <taxon>Ignavibacteriota</taxon>
        <taxon>Ignavibacteria</taxon>
        <taxon>Ignavibacteriales</taxon>
        <taxon>Melioribacteraceae</taxon>
        <taxon>Stygiobacter</taxon>
    </lineage>
</organism>
<feature type="domain" description="UPF0033" evidence="2">
    <location>
        <begin position="9"/>
        <end position="78"/>
    </location>
</feature>
<protein>
    <submittedName>
        <fullName evidence="3">Sulfurtransferase TusA family protein</fullName>
    </submittedName>
</protein>
<evidence type="ECO:0000313" key="4">
    <source>
        <dbReference type="Proteomes" id="UP001221302"/>
    </source>
</evidence>
<dbReference type="Proteomes" id="UP001221302">
    <property type="component" value="Unassembled WGS sequence"/>
</dbReference>
<dbReference type="EMBL" id="JARGDL010000010">
    <property type="protein sequence ID" value="MDF1612126.1"/>
    <property type="molecule type" value="Genomic_DNA"/>
</dbReference>
<evidence type="ECO:0000259" key="2">
    <source>
        <dbReference type="Pfam" id="PF01206"/>
    </source>
</evidence>
<sequence length="78" mass="9044">MTDIKPDEILDLKGVQCPFNYVKTKLKLETMQSGQILEVSLDDGEAIKNVPQSLKQDGHQILLQEKLNERFWKIFVKK</sequence>
<accession>A0AAE3NXY0</accession>
<dbReference type="PANTHER" id="PTHR33279:SF19">
    <property type="entry name" value="SSL1707 PROTEIN"/>
    <property type="match status" value="1"/>
</dbReference>
<dbReference type="CDD" id="cd00291">
    <property type="entry name" value="SirA_YedF_YeeD"/>
    <property type="match status" value="1"/>
</dbReference>